<dbReference type="Gene3D" id="1.10.150.240">
    <property type="entry name" value="Putative phosphatase, domain 2"/>
    <property type="match status" value="1"/>
</dbReference>
<dbReference type="AlphaFoldDB" id="A0A1Q9JH53"/>
<dbReference type="STRING" id="1261640.BHK98_05330"/>
<evidence type="ECO:0000313" key="2">
    <source>
        <dbReference type="Proteomes" id="UP000187404"/>
    </source>
</evidence>
<dbReference type="EMBL" id="MJIE01000001">
    <property type="protein sequence ID" value="OLR55536.1"/>
    <property type="molecule type" value="Genomic_DNA"/>
</dbReference>
<gene>
    <name evidence="1" type="ORF">BHK98_05330</name>
</gene>
<dbReference type="InterPro" id="IPR041492">
    <property type="entry name" value="HAD_2"/>
</dbReference>
<protein>
    <submittedName>
        <fullName evidence="1">Phosphoglycolate phosphatase</fullName>
    </submittedName>
</protein>
<dbReference type="Proteomes" id="UP000187404">
    <property type="component" value="Unassembled WGS sequence"/>
</dbReference>
<name>A0A1Q9JH53_9FIRM</name>
<dbReference type="InterPro" id="IPR036412">
    <property type="entry name" value="HAD-like_sf"/>
</dbReference>
<dbReference type="NCBIfam" id="TIGR01549">
    <property type="entry name" value="HAD-SF-IA-v1"/>
    <property type="match status" value="1"/>
</dbReference>
<reference evidence="1 2" key="1">
    <citation type="journal article" date="2016" name="Appl. Environ. Microbiol.">
        <title>Function and Phylogeny of Bacterial Butyryl Coenzyme A:Acetate Transferases and Their Diversity in the Proximal Colon of Swine.</title>
        <authorList>
            <person name="Trachsel J."/>
            <person name="Bayles D.O."/>
            <person name="Looft T."/>
            <person name="Levine U.Y."/>
            <person name="Allen H.K."/>
        </authorList>
    </citation>
    <scope>NUCLEOTIDE SEQUENCE [LARGE SCALE GENOMIC DNA]</scope>
    <source>
        <strain evidence="1 2">68-3-10</strain>
    </source>
</reference>
<dbReference type="SFLD" id="SFLDS00003">
    <property type="entry name" value="Haloacid_Dehalogenase"/>
    <property type="match status" value="1"/>
</dbReference>
<dbReference type="GO" id="GO:0008967">
    <property type="term" value="F:phosphoglycolate phosphatase activity"/>
    <property type="evidence" value="ECO:0007669"/>
    <property type="project" value="TreeGrafter"/>
</dbReference>
<dbReference type="GO" id="GO:0005829">
    <property type="term" value="C:cytosol"/>
    <property type="evidence" value="ECO:0007669"/>
    <property type="project" value="TreeGrafter"/>
</dbReference>
<dbReference type="InterPro" id="IPR006549">
    <property type="entry name" value="HAD-SF_hydro_IIIA"/>
</dbReference>
<dbReference type="OrthoDB" id="9807630at2"/>
<keyword evidence="2" id="KW-1185">Reference proteome</keyword>
<dbReference type="Gene3D" id="3.40.50.1000">
    <property type="entry name" value="HAD superfamily/HAD-like"/>
    <property type="match status" value="1"/>
</dbReference>
<dbReference type="SUPFAM" id="SSF56784">
    <property type="entry name" value="HAD-like"/>
    <property type="match status" value="1"/>
</dbReference>
<dbReference type="InterPro" id="IPR050155">
    <property type="entry name" value="HAD-like_hydrolase_sf"/>
</dbReference>
<dbReference type="RefSeq" id="WP_075712530.1">
    <property type="nucleotide sequence ID" value="NZ_MJIE01000001.1"/>
</dbReference>
<evidence type="ECO:0000313" key="1">
    <source>
        <dbReference type="EMBL" id="OLR55536.1"/>
    </source>
</evidence>
<dbReference type="PANTHER" id="PTHR43434:SF1">
    <property type="entry name" value="PHOSPHOGLYCOLATE PHOSPHATASE"/>
    <property type="match status" value="1"/>
</dbReference>
<proteinExistence type="predicted"/>
<dbReference type="InterPro" id="IPR023214">
    <property type="entry name" value="HAD_sf"/>
</dbReference>
<dbReference type="InterPro" id="IPR006439">
    <property type="entry name" value="HAD-SF_hydro_IA"/>
</dbReference>
<dbReference type="SFLD" id="SFLDG01129">
    <property type="entry name" value="C1.5:_HAD__Beta-PGM__Phosphata"/>
    <property type="match status" value="1"/>
</dbReference>
<accession>A0A1Q9JH53</accession>
<dbReference type="NCBIfam" id="TIGR01662">
    <property type="entry name" value="HAD-SF-IIIA"/>
    <property type="match status" value="1"/>
</dbReference>
<dbReference type="GO" id="GO:0006281">
    <property type="term" value="P:DNA repair"/>
    <property type="evidence" value="ECO:0007669"/>
    <property type="project" value="TreeGrafter"/>
</dbReference>
<organism evidence="1 2">
    <name type="scientific">Hornefia porci</name>
    <dbReference type="NCBI Taxonomy" id="2652292"/>
    <lineage>
        <taxon>Bacteria</taxon>
        <taxon>Bacillati</taxon>
        <taxon>Bacillota</taxon>
        <taxon>Clostridia</taxon>
        <taxon>Peptostreptococcales</taxon>
        <taxon>Anaerovoracaceae</taxon>
        <taxon>Hornefia</taxon>
    </lineage>
</organism>
<dbReference type="Pfam" id="PF13419">
    <property type="entry name" value="HAD_2"/>
    <property type="match status" value="1"/>
</dbReference>
<dbReference type="NCBIfam" id="TIGR01509">
    <property type="entry name" value="HAD-SF-IA-v3"/>
    <property type="match status" value="1"/>
</dbReference>
<dbReference type="PANTHER" id="PTHR43434">
    <property type="entry name" value="PHOSPHOGLYCOLATE PHOSPHATASE"/>
    <property type="match status" value="1"/>
</dbReference>
<comment type="caution">
    <text evidence="1">The sequence shown here is derived from an EMBL/GenBank/DDBJ whole genome shotgun (WGS) entry which is preliminary data.</text>
</comment>
<sequence>MGYKAAIFDMDGTILDTIADLRDALNHTFREFGRRSDFSEDEVKLFFGSGAAVAIRRALAVENGFPLERLEQIGTKDEPPLSVDEKLAEEIRAAYTPYYAEHCNIKTGPYPGILPMLRNLKRRGIGIAVVSNKPDEAVQSLNREHFEGLFDYAAGEVRGIRRKPYPDMVEKALGQLKTDRREAVYIGDSEVDIQTAANSGLDCISVDWGFRSRAFLMLNRADCIASSCEDIEDVIFG</sequence>
<dbReference type="SFLD" id="SFLDG01135">
    <property type="entry name" value="C1.5.6:_HAD__Beta-PGM__Phospha"/>
    <property type="match status" value="1"/>
</dbReference>
<dbReference type="InterPro" id="IPR023198">
    <property type="entry name" value="PGP-like_dom2"/>
</dbReference>